<dbReference type="EC" id="3.4.21.53" evidence="1"/>
<keyword evidence="1" id="KW-0720">Serine protease</keyword>
<dbReference type="GO" id="GO:0004176">
    <property type="term" value="F:ATP-dependent peptidase activity"/>
    <property type="evidence" value="ECO:0007669"/>
    <property type="project" value="UniProtKB-UniRule"/>
</dbReference>
<sequence length="324" mass="34070">MAFFPVPSTQNNSFVSSGGHSSENESDNASEHSSDPTSEGSSPRNTTRIPKKNRRLLLAVVSIILLGFMLASPSPFAIEMPGPTANVMGDVSTDSDTKMIDISGIKTYKDKGEMRLVTVSATGVPGYSVPTAMAIYAWFNPQMAVLPQEAVYSVDTTADQYEEEGNNEMSQAQNSAIKVGLSFAHDKLNIDTSKAKVDISVDDIGGPSAGMMYTLGIVSKLTPVDEAGGKIIAGTGTIESDGSVGRIGGIQLKMIGAQRDGAQYFIAPQGNCDEVVGHVPQGLQVFAVDNIDEAYETLVSIGKGETSALRGCSVESNATKTGKE</sequence>
<feature type="active site" evidence="1">
    <location>
        <position position="253"/>
    </location>
</feature>
<keyword evidence="3" id="KW-0472">Membrane</keyword>
<evidence type="ECO:0000259" key="4">
    <source>
        <dbReference type="PROSITE" id="PS51786"/>
    </source>
</evidence>
<dbReference type="InterPro" id="IPR008269">
    <property type="entry name" value="Lon_proteolytic"/>
</dbReference>
<comment type="similarity">
    <text evidence="1">Belongs to the peptidase S16 family.</text>
</comment>
<evidence type="ECO:0000256" key="2">
    <source>
        <dbReference type="SAM" id="MobiDB-lite"/>
    </source>
</evidence>
<feature type="compositionally biased region" description="Polar residues" evidence="2">
    <location>
        <begin position="7"/>
        <end position="21"/>
    </location>
</feature>
<protein>
    <recommendedName>
        <fullName evidence="1">endopeptidase La</fullName>
        <ecNumber evidence="1">3.4.21.53</ecNumber>
    </recommendedName>
</protein>
<keyword evidence="6" id="KW-1185">Reference proteome</keyword>
<feature type="region of interest" description="Disordered" evidence="2">
    <location>
        <begin position="1"/>
        <end position="49"/>
    </location>
</feature>
<feature type="domain" description="Lon proteolytic" evidence="4">
    <location>
        <begin position="203"/>
        <end position="301"/>
    </location>
</feature>
<keyword evidence="1 5" id="KW-0645">Protease</keyword>
<keyword evidence="1" id="KW-0378">Hydrolase</keyword>
<dbReference type="GO" id="GO:0005524">
    <property type="term" value="F:ATP binding"/>
    <property type="evidence" value="ECO:0007669"/>
    <property type="project" value="InterPro"/>
</dbReference>
<keyword evidence="3" id="KW-1133">Transmembrane helix</keyword>
<evidence type="ECO:0000256" key="1">
    <source>
        <dbReference type="PROSITE-ProRule" id="PRU01122"/>
    </source>
</evidence>
<dbReference type="SUPFAM" id="SSF54211">
    <property type="entry name" value="Ribosomal protein S5 domain 2-like"/>
    <property type="match status" value="1"/>
</dbReference>
<name>A0A4R0QQW7_9BIFI</name>
<accession>A0A4R0QQW7</accession>
<dbReference type="InterPro" id="IPR014721">
    <property type="entry name" value="Ribsml_uS5_D2-typ_fold_subgr"/>
</dbReference>
<dbReference type="AlphaFoldDB" id="A0A4R0QQW7"/>
<evidence type="ECO:0000313" key="6">
    <source>
        <dbReference type="Proteomes" id="UP000291289"/>
    </source>
</evidence>
<dbReference type="EMBL" id="RXLP01000005">
    <property type="protein sequence ID" value="TCD54732.1"/>
    <property type="molecule type" value="Genomic_DNA"/>
</dbReference>
<dbReference type="Proteomes" id="UP000291289">
    <property type="component" value="Unassembled WGS sequence"/>
</dbReference>
<comment type="catalytic activity">
    <reaction evidence="1">
        <text>Hydrolysis of proteins in presence of ATP.</text>
        <dbReference type="EC" id="3.4.21.53"/>
    </reaction>
</comment>
<reference evidence="5 6" key="1">
    <citation type="submission" date="2018-12" db="EMBL/GenBank/DDBJ databases">
        <title>Alloscrdovia theropitheci sp. nov: a novel taxon from the feces of the bleeding-herat monkey (Theropithecus geleda).</title>
        <authorList>
            <person name="Modesto M."/>
        </authorList>
    </citation>
    <scope>NUCLEOTIDE SEQUENCE [LARGE SCALE GENOMIC DNA]</scope>
    <source>
        <strain evidence="5 6">GLDI4/2</strain>
    </source>
</reference>
<dbReference type="GO" id="GO:0004252">
    <property type="term" value="F:serine-type endopeptidase activity"/>
    <property type="evidence" value="ECO:0007669"/>
    <property type="project" value="UniProtKB-UniRule"/>
</dbReference>
<dbReference type="InterPro" id="IPR020568">
    <property type="entry name" value="Ribosomal_Su5_D2-typ_SF"/>
</dbReference>
<gene>
    <name evidence="5" type="ORF">EJ419_01980</name>
</gene>
<dbReference type="Pfam" id="PF05362">
    <property type="entry name" value="Lon_C"/>
    <property type="match status" value="1"/>
</dbReference>
<evidence type="ECO:0000313" key="5">
    <source>
        <dbReference type="EMBL" id="TCD54732.1"/>
    </source>
</evidence>
<feature type="active site" evidence="1">
    <location>
        <position position="208"/>
    </location>
</feature>
<feature type="compositionally biased region" description="Polar residues" evidence="2">
    <location>
        <begin position="35"/>
        <end position="48"/>
    </location>
</feature>
<organism evidence="5 6">
    <name type="scientific">Alloscardovia theropitheci</name>
    <dbReference type="NCBI Taxonomy" id="2496842"/>
    <lineage>
        <taxon>Bacteria</taxon>
        <taxon>Bacillati</taxon>
        <taxon>Actinomycetota</taxon>
        <taxon>Actinomycetes</taxon>
        <taxon>Bifidobacteriales</taxon>
        <taxon>Bifidobacteriaceae</taxon>
        <taxon>Alloscardovia</taxon>
    </lineage>
</organism>
<dbReference type="PROSITE" id="PS51786">
    <property type="entry name" value="LON_PROTEOLYTIC"/>
    <property type="match status" value="1"/>
</dbReference>
<feature type="transmembrane region" description="Helical" evidence="3">
    <location>
        <begin position="56"/>
        <end position="78"/>
    </location>
</feature>
<dbReference type="GO" id="GO:0006508">
    <property type="term" value="P:proteolysis"/>
    <property type="evidence" value="ECO:0007669"/>
    <property type="project" value="UniProtKB-KW"/>
</dbReference>
<evidence type="ECO:0000256" key="3">
    <source>
        <dbReference type="SAM" id="Phobius"/>
    </source>
</evidence>
<dbReference type="OrthoDB" id="2356897at2"/>
<dbReference type="Gene3D" id="3.30.230.10">
    <property type="match status" value="1"/>
</dbReference>
<dbReference type="InterPro" id="IPR027065">
    <property type="entry name" value="Lon_Prtase"/>
</dbReference>
<dbReference type="PANTHER" id="PTHR10046">
    <property type="entry name" value="ATP DEPENDENT LON PROTEASE FAMILY MEMBER"/>
    <property type="match status" value="1"/>
</dbReference>
<keyword evidence="3" id="KW-0812">Transmembrane</keyword>
<comment type="caution">
    <text evidence="5">The sequence shown here is derived from an EMBL/GenBank/DDBJ whole genome shotgun (WGS) entry which is preliminary data.</text>
</comment>
<dbReference type="GO" id="GO:0030163">
    <property type="term" value="P:protein catabolic process"/>
    <property type="evidence" value="ECO:0007669"/>
    <property type="project" value="InterPro"/>
</dbReference>
<proteinExistence type="inferred from homology"/>